<dbReference type="Proteomes" id="UP000324222">
    <property type="component" value="Unassembled WGS sequence"/>
</dbReference>
<dbReference type="EMBL" id="VSRR010055583">
    <property type="protein sequence ID" value="MPC80973.1"/>
    <property type="molecule type" value="Genomic_DNA"/>
</dbReference>
<reference evidence="1 2" key="1">
    <citation type="submission" date="2019-05" db="EMBL/GenBank/DDBJ databases">
        <title>Another draft genome of Portunus trituberculatus and its Hox gene families provides insights of decapod evolution.</title>
        <authorList>
            <person name="Jeong J.-H."/>
            <person name="Song I."/>
            <person name="Kim S."/>
            <person name="Choi T."/>
            <person name="Kim D."/>
            <person name="Ryu S."/>
            <person name="Kim W."/>
        </authorList>
    </citation>
    <scope>NUCLEOTIDE SEQUENCE [LARGE SCALE GENOMIC DNA]</scope>
    <source>
        <tissue evidence="1">Muscle</tissue>
    </source>
</reference>
<keyword evidence="2" id="KW-1185">Reference proteome</keyword>
<evidence type="ECO:0000313" key="2">
    <source>
        <dbReference type="Proteomes" id="UP000324222"/>
    </source>
</evidence>
<gene>
    <name evidence="1" type="ORF">E2C01_075572</name>
</gene>
<name>A0A5B7IFA7_PORTR</name>
<protein>
    <submittedName>
        <fullName evidence="1">Uncharacterized protein</fullName>
    </submittedName>
</protein>
<sequence length="62" mass="7173">MVPGARETTYWDYSWRERWLPWTGVETPLQSIPTWKPNHPAQDGPYWTIPAAGGPAVHWQPT</sequence>
<organism evidence="1 2">
    <name type="scientific">Portunus trituberculatus</name>
    <name type="common">Swimming crab</name>
    <name type="synonym">Neptunus trituberculatus</name>
    <dbReference type="NCBI Taxonomy" id="210409"/>
    <lineage>
        <taxon>Eukaryota</taxon>
        <taxon>Metazoa</taxon>
        <taxon>Ecdysozoa</taxon>
        <taxon>Arthropoda</taxon>
        <taxon>Crustacea</taxon>
        <taxon>Multicrustacea</taxon>
        <taxon>Malacostraca</taxon>
        <taxon>Eumalacostraca</taxon>
        <taxon>Eucarida</taxon>
        <taxon>Decapoda</taxon>
        <taxon>Pleocyemata</taxon>
        <taxon>Brachyura</taxon>
        <taxon>Eubrachyura</taxon>
        <taxon>Portunoidea</taxon>
        <taxon>Portunidae</taxon>
        <taxon>Portuninae</taxon>
        <taxon>Portunus</taxon>
    </lineage>
</organism>
<comment type="caution">
    <text evidence="1">The sequence shown here is derived from an EMBL/GenBank/DDBJ whole genome shotgun (WGS) entry which is preliminary data.</text>
</comment>
<proteinExistence type="predicted"/>
<evidence type="ECO:0000313" key="1">
    <source>
        <dbReference type="EMBL" id="MPC80973.1"/>
    </source>
</evidence>
<accession>A0A5B7IFA7</accession>
<dbReference type="AlphaFoldDB" id="A0A5B7IFA7"/>